<dbReference type="EMBL" id="LAZR01000403">
    <property type="protein sequence ID" value="KKN70418.1"/>
    <property type="molecule type" value="Genomic_DNA"/>
</dbReference>
<name>A0A0F9VXJ7_9ZZZZ</name>
<protein>
    <submittedName>
        <fullName evidence="1">Uncharacterized protein</fullName>
    </submittedName>
</protein>
<evidence type="ECO:0000313" key="1">
    <source>
        <dbReference type="EMBL" id="KKN70418.1"/>
    </source>
</evidence>
<accession>A0A0F9VXJ7</accession>
<comment type="caution">
    <text evidence="1">The sequence shown here is derived from an EMBL/GenBank/DDBJ whole genome shotgun (WGS) entry which is preliminary data.</text>
</comment>
<dbReference type="AlphaFoldDB" id="A0A0F9VXJ7"/>
<reference evidence="1" key="1">
    <citation type="journal article" date="2015" name="Nature">
        <title>Complex archaea that bridge the gap between prokaryotes and eukaryotes.</title>
        <authorList>
            <person name="Spang A."/>
            <person name="Saw J.H."/>
            <person name="Jorgensen S.L."/>
            <person name="Zaremba-Niedzwiedzka K."/>
            <person name="Martijn J."/>
            <person name="Lind A.E."/>
            <person name="van Eijk R."/>
            <person name="Schleper C."/>
            <person name="Guy L."/>
            <person name="Ettema T.J."/>
        </authorList>
    </citation>
    <scope>NUCLEOTIDE SEQUENCE</scope>
</reference>
<gene>
    <name evidence="1" type="ORF">LCGC14_0431130</name>
</gene>
<sequence>MAEIEQPKEQEQPNPKEKPPSWWSYGSIYFTLAQVKWLLEHLNELREGRWPPEHKVSGYTGSPKRVIRKEGSFVRPAIIAAEMDVRLSKTGNDGLLLEARYNGTEDSELCSEFNLTQEDLDRRITKALKYITGEHRRWNDWTDKKGQFHRGQSYKGVV</sequence>
<organism evidence="1">
    <name type="scientific">marine sediment metagenome</name>
    <dbReference type="NCBI Taxonomy" id="412755"/>
    <lineage>
        <taxon>unclassified sequences</taxon>
        <taxon>metagenomes</taxon>
        <taxon>ecological metagenomes</taxon>
    </lineage>
</organism>
<proteinExistence type="predicted"/>